<comment type="caution">
    <text evidence="3">The sequence shown here is derived from an EMBL/GenBank/DDBJ whole genome shotgun (WGS) entry which is preliminary data.</text>
</comment>
<dbReference type="EMBL" id="NXLU01000002">
    <property type="protein sequence ID" value="RDU69458.1"/>
    <property type="molecule type" value="Genomic_DNA"/>
</dbReference>
<evidence type="ECO:0000313" key="3">
    <source>
        <dbReference type="EMBL" id="RDU69458.1"/>
    </source>
</evidence>
<dbReference type="InterPro" id="IPR029058">
    <property type="entry name" value="AB_hydrolase_fold"/>
</dbReference>
<gene>
    <name evidence="3" type="ORF">CQA62_02075</name>
</gene>
<dbReference type="GO" id="GO:0016787">
    <property type="term" value="F:hydrolase activity"/>
    <property type="evidence" value="ECO:0007669"/>
    <property type="project" value="UniProtKB-KW"/>
</dbReference>
<reference evidence="3 4" key="1">
    <citation type="submission" date="2018-04" db="EMBL/GenBank/DDBJ databases">
        <title>Novel Campyloabacter and Helicobacter Species and Strains.</title>
        <authorList>
            <person name="Mannion A.J."/>
            <person name="Shen Z."/>
            <person name="Fox J.G."/>
        </authorList>
    </citation>
    <scope>NUCLEOTIDE SEQUENCE [LARGE SCALE GENOMIC DNA]</scope>
    <source>
        <strain evidence="3 4">ATCC 700242</strain>
    </source>
</reference>
<dbReference type="AlphaFoldDB" id="A0A3D8IW20"/>
<dbReference type="Proteomes" id="UP000257067">
    <property type="component" value="Unassembled WGS sequence"/>
</dbReference>
<evidence type="ECO:0000313" key="4">
    <source>
        <dbReference type="Proteomes" id="UP000257067"/>
    </source>
</evidence>
<organism evidence="3 4">
    <name type="scientific">Helicobacter cholecystus</name>
    <dbReference type="NCBI Taxonomy" id="45498"/>
    <lineage>
        <taxon>Bacteria</taxon>
        <taxon>Pseudomonadati</taxon>
        <taxon>Campylobacterota</taxon>
        <taxon>Epsilonproteobacteria</taxon>
        <taxon>Campylobacterales</taxon>
        <taxon>Helicobacteraceae</taxon>
        <taxon>Helicobacter</taxon>
    </lineage>
</organism>
<dbReference type="PANTHER" id="PTHR43798:SF31">
    <property type="entry name" value="AB HYDROLASE SUPERFAMILY PROTEIN YCLE"/>
    <property type="match status" value="1"/>
</dbReference>
<dbReference type="Gene3D" id="3.40.50.1820">
    <property type="entry name" value="alpha/beta hydrolase"/>
    <property type="match status" value="1"/>
</dbReference>
<dbReference type="OrthoDB" id="9808398at2"/>
<sequence length="238" mass="26876">MAKRIVIYQGKEFEISYEILNPNQTQSIVFLHGWGSNKEVMKSAFCKILGEMRHIYIDLPGFGKSPNSEVISTYDYAHIIKLFLQSLPFKVDIIVGHSFGGKVATLLLPPSLVLLSSAGIVCPKPLSVRVKIIFAKILKRLRISNTFFRSKDAQGLNSAMYEVFKNVVDEDFTQIFANCTSKTLLLWGSKDKATPPSSAEKITSLIKGSVLRFLEGDHYFFLSHPKEVERLLLEWSKK</sequence>
<name>A0A3D8IW20_9HELI</name>
<dbReference type="GO" id="GO:0016020">
    <property type="term" value="C:membrane"/>
    <property type="evidence" value="ECO:0007669"/>
    <property type="project" value="TreeGrafter"/>
</dbReference>
<dbReference type="PANTHER" id="PTHR43798">
    <property type="entry name" value="MONOACYLGLYCEROL LIPASE"/>
    <property type="match status" value="1"/>
</dbReference>
<dbReference type="RefSeq" id="WP_104724590.1">
    <property type="nucleotide sequence ID" value="NZ_FZNE01000003.1"/>
</dbReference>
<dbReference type="Pfam" id="PF12697">
    <property type="entry name" value="Abhydrolase_6"/>
    <property type="match status" value="1"/>
</dbReference>
<proteinExistence type="predicted"/>
<accession>A0A3D8IW20</accession>
<feature type="domain" description="AB hydrolase-1" evidence="2">
    <location>
        <begin position="28"/>
        <end position="230"/>
    </location>
</feature>
<dbReference type="SUPFAM" id="SSF53474">
    <property type="entry name" value="alpha/beta-Hydrolases"/>
    <property type="match status" value="1"/>
</dbReference>
<protein>
    <submittedName>
        <fullName evidence="3">Alpha/beta hydrolase</fullName>
    </submittedName>
</protein>
<evidence type="ECO:0000256" key="1">
    <source>
        <dbReference type="ARBA" id="ARBA00022801"/>
    </source>
</evidence>
<dbReference type="InterPro" id="IPR050266">
    <property type="entry name" value="AB_hydrolase_sf"/>
</dbReference>
<keyword evidence="4" id="KW-1185">Reference proteome</keyword>
<keyword evidence="1 3" id="KW-0378">Hydrolase</keyword>
<evidence type="ECO:0000259" key="2">
    <source>
        <dbReference type="Pfam" id="PF12697"/>
    </source>
</evidence>
<dbReference type="InterPro" id="IPR000073">
    <property type="entry name" value="AB_hydrolase_1"/>
</dbReference>